<evidence type="ECO:0000313" key="1">
    <source>
        <dbReference type="EMBL" id="RNA22317.1"/>
    </source>
</evidence>
<name>A0A3M7RFM6_BRAPC</name>
<dbReference type="EMBL" id="REGN01003489">
    <property type="protein sequence ID" value="RNA22317.1"/>
    <property type="molecule type" value="Genomic_DNA"/>
</dbReference>
<proteinExistence type="predicted"/>
<reference evidence="1 2" key="1">
    <citation type="journal article" date="2018" name="Sci. Rep.">
        <title>Genomic signatures of local adaptation to the degree of environmental predictability in rotifers.</title>
        <authorList>
            <person name="Franch-Gras L."/>
            <person name="Hahn C."/>
            <person name="Garcia-Roger E.M."/>
            <person name="Carmona M.J."/>
            <person name="Serra M."/>
            <person name="Gomez A."/>
        </authorList>
    </citation>
    <scope>NUCLEOTIDE SEQUENCE [LARGE SCALE GENOMIC DNA]</scope>
    <source>
        <strain evidence="1">HYR1</strain>
    </source>
</reference>
<comment type="caution">
    <text evidence="1">The sequence shown here is derived from an EMBL/GenBank/DDBJ whole genome shotgun (WGS) entry which is preliminary data.</text>
</comment>
<dbReference type="AlphaFoldDB" id="A0A3M7RFM6"/>
<sequence length="101" mass="11532">MGSIIPLSDNKIGPKIRRQNEFTNLIINDLINPYLIPIKKTTNYFRRRPLFLGAKFEDVVGCTINKILFQKKLVSLEVVGYSLLVNVQSPTTNNPQPQLNF</sequence>
<protein>
    <submittedName>
        <fullName evidence="1">Uncharacterized protein</fullName>
    </submittedName>
</protein>
<organism evidence="1 2">
    <name type="scientific">Brachionus plicatilis</name>
    <name type="common">Marine rotifer</name>
    <name type="synonym">Brachionus muelleri</name>
    <dbReference type="NCBI Taxonomy" id="10195"/>
    <lineage>
        <taxon>Eukaryota</taxon>
        <taxon>Metazoa</taxon>
        <taxon>Spiralia</taxon>
        <taxon>Gnathifera</taxon>
        <taxon>Rotifera</taxon>
        <taxon>Eurotatoria</taxon>
        <taxon>Monogononta</taxon>
        <taxon>Pseudotrocha</taxon>
        <taxon>Ploima</taxon>
        <taxon>Brachionidae</taxon>
        <taxon>Brachionus</taxon>
    </lineage>
</organism>
<evidence type="ECO:0000313" key="2">
    <source>
        <dbReference type="Proteomes" id="UP000276133"/>
    </source>
</evidence>
<gene>
    <name evidence="1" type="ORF">BpHYR1_034585</name>
</gene>
<dbReference type="Proteomes" id="UP000276133">
    <property type="component" value="Unassembled WGS sequence"/>
</dbReference>
<keyword evidence="2" id="KW-1185">Reference proteome</keyword>
<accession>A0A3M7RFM6</accession>